<feature type="region of interest" description="Disordered" evidence="1">
    <location>
        <begin position="647"/>
        <end position="678"/>
    </location>
</feature>
<evidence type="ECO:0000313" key="2">
    <source>
        <dbReference type="EMBL" id="KAF6061193.1"/>
    </source>
</evidence>
<proteinExistence type="predicted"/>
<comment type="caution">
    <text evidence="2">The sequence shown here is derived from an EMBL/GenBank/DDBJ whole genome shotgun (WGS) entry which is preliminary data.</text>
</comment>
<name>A0A8H6BSN0_CANAX</name>
<evidence type="ECO:0000256" key="1">
    <source>
        <dbReference type="SAM" id="MobiDB-lite"/>
    </source>
</evidence>
<dbReference type="AlphaFoldDB" id="A0A8H6BSN0"/>
<evidence type="ECO:0000313" key="3">
    <source>
        <dbReference type="Proteomes" id="UP000536275"/>
    </source>
</evidence>
<accession>A0A8H6BSN0</accession>
<dbReference type="SUPFAM" id="SSF52058">
    <property type="entry name" value="L domain-like"/>
    <property type="match status" value="1"/>
</dbReference>
<gene>
    <name evidence="2" type="ORF">FOB64_006486</name>
</gene>
<dbReference type="Proteomes" id="UP000536275">
    <property type="component" value="Unassembled WGS sequence"/>
</dbReference>
<dbReference type="InterPro" id="IPR032675">
    <property type="entry name" value="LRR_dom_sf"/>
</dbReference>
<reference evidence="2 3" key="1">
    <citation type="submission" date="2020-03" db="EMBL/GenBank/DDBJ databases">
        <title>FDA dAtabase for Regulatory Grade micrObial Sequences (FDA-ARGOS): Supporting development and validation of Infectious Disease Dx tests.</title>
        <authorList>
            <person name="Campos J."/>
            <person name="Goldberg B."/>
            <person name="Tallon L."/>
            <person name="Sadzewicz L."/>
            <person name="Vavikolanu K."/>
            <person name="Mehta A."/>
            <person name="Aluvathingal J."/>
            <person name="Nadendla S."/>
            <person name="Nandy P."/>
            <person name="Geyer C."/>
            <person name="Yan Y."/>
            <person name="Sichtig H."/>
        </authorList>
    </citation>
    <scope>NUCLEOTIDE SEQUENCE [LARGE SCALE GENOMIC DNA]</scope>
    <source>
        <strain evidence="2 3">FDAARGOS_656</strain>
    </source>
</reference>
<dbReference type="EMBL" id="JABWAD010000064">
    <property type="protein sequence ID" value="KAF6061193.1"/>
    <property type="molecule type" value="Genomic_DNA"/>
</dbReference>
<protein>
    <submittedName>
        <fullName evidence="2">Uncharacterized protein</fullName>
    </submittedName>
</protein>
<sequence>MSSTDIGATLFARLVDNQSDTIPIIVNYLPKCMLPELLDISSVRNAAASTILSNVNITDSVSRHENIYGDDNSYNKCKCVQFDIEPANLKRGVDQWGIYPTKIHFDGMEQFQSIFENFPEVLQNARSINGSFYCLEGENSKRILREMVSSNVKFEVLKLFEFGDMGSVPLFVKDLDLVNTKLDTTCISGLQRFYSNTKKINTPLLNYSFISRLEQLSITTNTPTEVSLPQSLRKLTVDSCNGTISLSCEESNNLKELLFRSMNTKSFVETGIMAPNLKVLRLANWVENLFESSHVWLSSESLPEEFNNPILKFPPNLTSLHIEDADYFKINLDTLVFPVSLTDLRLSQVLLSEGEIPLNENLESIFIDTPKLTFSGEFTLPKSAKKFTINADHLTFQGSRFLKELPTNLSSLSLKAYESGEMKTPVGKIKWPSSLKSLALKRFDLNHKTFKMLNLRDSKLEDIDIYKCKLEKLDVHALPTSVVDLKLVNVGIENLPPSLERLEKLKHLTLRKNRFGNLVPVKLPMKSLETINVSRCYLRTVSPLLVSMKEKRFSKTRLEITAWNNPNLAVDDVLKSLKTIKGLTVIVSRLDDDNFMIVSRLTASQRAEKINIDFHPDNPELNYLMEANLCYDSDQIYCGSEISLDDVEDENGDDYEDEVEVESDDNGEYTYYDEGELI</sequence>
<organism evidence="2 3">
    <name type="scientific">Candida albicans</name>
    <name type="common">Yeast</name>
    <dbReference type="NCBI Taxonomy" id="5476"/>
    <lineage>
        <taxon>Eukaryota</taxon>
        <taxon>Fungi</taxon>
        <taxon>Dikarya</taxon>
        <taxon>Ascomycota</taxon>
        <taxon>Saccharomycotina</taxon>
        <taxon>Pichiomycetes</taxon>
        <taxon>Debaryomycetaceae</taxon>
        <taxon>Candida/Lodderomyces clade</taxon>
        <taxon>Candida</taxon>
    </lineage>
</organism>
<dbReference type="Gene3D" id="3.80.10.10">
    <property type="entry name" value="Ribonuclease Inhibitor"/>
    <property type="match status" value="1"/>
</dbReference>